<dbReference type="Gene3D" id="3.90.1570.50">
    <property type="match status" value="1"/>
</dbReference>
<reference evidence="12 13" key="1">
    <citation type="submission" date="2019-07" db="EMBL/GenBank/DDBJ databases">
        <title>Draft genome of 7 Lactococcus lactis strains isolated from an artisanal cheese production.</title>
        <authorList>
            <person name="Biolcati F."/>
            <person name="Bottero M.T."/>
            <person name="Dalmasso A."/>
            <person name="Mcauliffe O."/>
        </authorList>
    </citation>
    <scope>NUCLEOTIDE SEQUENCE [LARGE SCALE GENOMIC DNA]</scope>
    <source>
        <strain evidence="12 13">MRS45.2</strain>
    </source>
</reference>
<dbReference type="PANTHER" id="PTHR30195:SF15">
    <property type="entry name" value="TYPE I RESTRICTION ENZYME HINDI ENDONUCLEASE SUBUNIT"/>
    <property type="match status" value="1"/>
</dbReference>
<evidence type="ECO:0000256" key="5">
    <source>
        <dbReference type="ARBA" id="ARBA00022741"/>
    </source>
</evidence>
<keyword evidence="6" id="KW-0680">Restriction system</keyword>
<dbReference type="SMART" id="SM00487">
    <property type="entry name" value="DEXDc"/>
    <property type="match status" value="1"/>
</dbReference>
<dbReference type="RefSeq" id="WP_143458654.1">
    <property type="nucleotide sequence ID" value="NZ_VJWV01000001.1"/>
</dbReference>
<dbReference type="Gene3D" id="3.40.50.300">
    <property type="entry name" value="P-loop containing nucleotide triphosphate hydrolases"/>
    <property type="match status" value="2"/>
</dbReference>
<evidence type="ECO:0000256" key="7">
    <source>
        <dbReference type="ARBA" id="ARBA00022759"/>
    </source>
</evidence>
<evidence type="ECO:0000259" key="11">
    <source>
        <dbReference type="PROSITE" id="PS51192"/>
    </source>
</evidence>
<evidence type="ECO:0000313" key="12">
    <source>
        <dbReference type="EMBL" id="TRW75657.1"/>
    </source>
</evidence>
<dbReference type="EC" id="3.1.21.3" evidence="3"/>
<comment type="catalytic activity">
    <reaction evidence="1">
        <text>Endonucleolytic cleavage of DNA to give random double-stranded fragments with terminal 5'-phosphates, ATP is simultaneously hydrolyzed.</text>
        <dbReference type="EC" id="3.1.21.3"/>
    </reaction>
</comment>
<sequence>MSLPHNENTRVQIPALAHLVRLGYTYFSKKDKNFKLDNETNIIIEVFEKSFFKLNPTATQDDFNREFTNIQLELAQDDLGRDFYARLLGKGNSEFKIVDWGNFSNNYFHVASEISCMKDEDELHRPDITTFVNGMPLSYIEVKKPNAIRNGKTGMNSEADRQESRFRMINARKHINITQITTFSDNLSYDETFGFQMQGSYYATTSKGKPKFNSFKEERGSGFPELADQLLPQSDETIDEILKDNNKSILKNSSEFQTNCSENTPLNKFLTSIYSKSRLHMFLQYGIVYVNQINKAGQPEIQKHIMRYPQFFATKAIENSLNNNVKKGVIWHTQGSGKTALTYFNVRYLTDFYQKKGIVPHFYFVVDRLDLAQQAKDEFVKRGLKVKLITDKSELNQDFEGDIVVVNIQKFKDDTKFTDHSGYNLNIQNIYFIDEAHRSYNPKGSYLVNLYNTDEKSIKIALTGTPLIVYKKHSKDDEELSDKEELKTTRSIFGNYIHKYYYNQSIADGYTLRLMREEIQTEYKEQLKNKFNEIKVELGSLDKKKVAAHPKFVKPMLNYLLKDLKEARVRFGDNSIGGMVVADSSDQARELFNQFNSLQEQAVTSSLEDDVLPIDLKSPEKLKAALILHDENDKITREEQVKAFKNGKIDILFVYSMLLTGFDAPRLKKLYLGRKIKAHNLLQTLTRVNRPYKSFRSGYVVDFADISKEFDETNQAYFDELTREYDTDSTGEESSNVFGPLFVSKEEVQNKLIFAQRVLLDYTTDDKEVFSHEVSQIQDRQTLNELRKALVNIRECYNMARLLKFTDLLEKIDNQEISQLLSEVSNRLTTMTLLENADDSTSEQLLNLAMYNTEFFFKKVDESELALAANDIQEKARKTASEIQRNWDHKDPEWISLYEEFQRVLNKQRMLENATIEDYKRTSKAFDNIYKQIHELNRKDTQLSHKFKGDQKYARTFKRLTNNGKISNNINIYEILSETKEALDEKVSNNQGILNNRAYFELDATSVSRKVMKNLNLVITPKIITDLSKLISDEYYEEFTGEYIY</sequence>
<dbReference type="InterPro" id="IPR051268">
    <property type="entry name" value="Type-I_R_enzyme_R_subunit"/>
</dbReference>
<evidence type="ECO:0000256" key="1">
    <source>
        <dbReference type="ARBA" id="ARBA00000851"/>
    </source>
</evidence>
<dbReference type="InterPro" id="IPR040980">
    <property type="entry name" value="SWI2_SNF2"/>
</dbReference>
<evidence type="ECO:0000256" key="2">
    <source>
        <dbReference type="ARBA" id="ARBA00008598"/>
    </source>
</evidence>
<dbReference type="GO" id="GO:0005524">
    <property type="term" value="F:ATP binding"/>
    <property type="evidence" value="ECO:0007669"/>
    <property type="project" value="UniProtKB-KW"/>
</dbReference>
<keyword evidence="8" id="KW-0378">Hydrolase</keyword>
<dbReference type="InterPro" id="IPR055180">
    <property type="entry name" value="HsdR_RecA-like_helicase_dom_2"/>
</dbReference>
<dbReference type="GO" id="GO:0009035">
    <property type="term" value="F:type I site-specific deoxyribonuclease activity"/>
    <property type="evidence" value="ECO:0007669"/>
    <property type="project" value="UniProtKB-EC"/>
</dbReference>
<dbReference type="PANTHER" id="PTHR30195">
    <property type="entry name" value="TYPE I SITE-SPECIFIC DEOXYRIBONUCLEASE PROTEIN SUBUNIT M AND R"/>
    <property type="match status" value="1"/>
</dbReference>
<organism evidence="12 13">
    <name type="scientific">Lactococcus lactis</name>
    <dbReference type="NCBI Taxonomy" id="1358"/>
    <lineage>
        <taxon>Bacteria</taxon>
        <taxon>Bacillati</taxon>
        <taxon>Bacillota</taxon>
        <taxon>Bacilli</taxon>
        <taxon>Lactobacillales</taxon>
        <taxon>Streptococcaceae</taxon>
        <taxon>Lactococcus</taxon>
    </lineage>
</organism>
<keyword evidence="10" id="KW-0238">DNA-binding</keyword>
<evidence type="ECO:0000256" key="4">
    <source>
        <dbReference type="ARBA" id="ARBA00022722"/>
    </source>
</evidence>
<name>A0A552Z838_9LACT</name>
<dbReference type="CDD" id="cd22332">
    <property type="entry name" value="HsdR_N"/>
    <property type="match status" value="1"/>
</dbReference>
<dbReference type="PROSITE" id="PS51192">
    <property type="entry name" value="HELICASE_ATP_BIND_1"/>
    <property type="match status" value="1"/>
</dbReference>
<comment type="caution">
    <text evidence="12">The sequence shown here is derived from an EMBL/GenBank/DDBJ whole genome shotgun (WGS) entry which is preliminary data.</text>
</comment>
<keyword evidence="5" id="KW-0547">Nucleotide-binding</keyword>
<evidence type="ECO:0000313" key="13">
    <source>
        <dbReference type="Proteomes" id="UP000317167"/>
    </source>
</evidence>
<evidence type="ECO:0000256" key="8">
    <source>
        <dbReference type="ARBA" id="ARBA00022801"/>
    </source>
</evidence>
<dbReference type="GO" id="GO:0003677">
    <property type="term" value="F:DNA binding"/>
    <property type="evidence" value="ECO:0007669"/>
    <property type="project" value="UniProtKB-KW"/>
</dbReference>
<dbReference type="InterPro" id="IPR014001">
    <property type="entry name" value="Helicase_ATP-bd"/>
</dbReference>
<dbReference type="SUPFAM" id="SSF52540">
    <property type="entry name" value="P-loop containing nucleoside triphosphate hydrolases"/>
    <property type="match status" value="2"/>
</dbReference>
<protein>
    <recommendedName>
        <fullName evidence="3">type I site-specific deoxyribonuclease</fullName>
        <ecNumber evidence="3">3.1.21.3</ecNumber>
    </recommendedName>
</protein>
<dbReference type="Proteomes" id="UP000317167">
    <property type="component" value="Unassembled WGS sequence"/>
</dbReference>
<dbReference type="Pfam" id="PF18766">
    <property type="entry name" value="SWI2_SNF2"/>
    <property type="match status" value="1"/>
</dbReference>
<feature type="domain" description="Helicase ATP-binding" evidence="11">
    <location>
        <begin position="319"/>
        <end position="484"/>
    </location>
</feature>
<evidence type="ECO:0000256" key="10">
    <source>
        <dbReference type="ARBA" id="ARBA00023125"/>
    </source>
</evidence>
<gene>
    <name evidence="12" type="ORF">FNJ53_01185</name>
</gene>
<evidence type="ECO:0000256" key="9">
    <source>
        <dbReference type="ARBA" id="ARBA00022840"/>
    </source>
</evidence>
<dbReference type="GO" id="GO:0009307">
    <property type="term" value="P:DNA restriction-modification system"/>
    <property type="evidence" value="ECO:0007669"/>
    <property type="project" value="UniProtKB-KW"/>
</dbReference>
<evidence type="ECO:0000256" key="6">
    <source>
        <dbReference type="ARBA" id="ARBA00022747"/>
    </source>
</evidence>
<dbReference type="Pfam" id="PF22679">
    <property type="entry name" value="T1R_D3-like"/>
    <property type="match status" value="1"/>
</dbReference>
<accession>A0A552Z838</accession>
<dbReference type="EMBL" id="VJWV01000001">
    <property type="protein sequence ID" value="TRW75657.1"/>
    <property type="molecule type" value="Genomic_DNA"/>
</dbReference>
<keyword evidence="7 12" id="KW-0255">Endonuclease</keyword>
<dbReference type="AlphaFoldDB" id="A0A552Z838"/>
<evidence type="ECO:0000256" key="3">
    <source>
        <dbReference type="ARBA" id="ARBA00012654"/>
    </source>
</evidence>
<comment type="similarity">
    <text evidence="2">Belongs to the HsdR family.</text>
</comment>
<dbReference type="InterPro" id="IPR007409">
    <property type="entry name" value="Restrct_endonuc_type1_HsdR_N"/>
</dbReference>
<keyword evidence="4" id="KW-0540">Nuclease</keyword>
<keyword evidence="9" id="KW-0067">ATP-binding</keyword>
<dbReference type="Pfam" id="PF04313">
    <property type="entry name" value="HSDR_N"/>
    <property type="match status" value="1"/>
</dbReference>
<dbReference type="InterPro" id="IPR027417">
    <property type="entry name" value="P-loop_NTPase"/>
</dbReference>
<proteinExistence type="inferred from homology"/>